<name>A0A319D3F9_9EURO</name>
<dbReference type="AlphaFoldDB" id="A0A319D3F9"/>
<gene>
    <name evidence="2" type="ORF">BO71DRAFT_432500</name>
</gene>
<feature type="region of interest" description="Disordered" evidence="1">
    <location>
        <begin position="82"/>
        <end position="136"/>
    </location>
</feature>
<feature type="compositionally biased region" description="Polar residues" evidence="1">
    <location>
        <begin position="122"/>
        <end position="136"/>
    </location>
</feature>
<dbReference type="EMBL" id="KZ825933">
    <property type="protein sequence ID" value="PYH91820.1"/>
    <property type="molecule type" value="Genomic_DNA"/>
</dbReference>
<proteinExistence type="predicted"/>
<organism evidence="2 3">
    <name type="scientific">Aspergillus ellipticus CBS 707.79</name>
    <dbReference type="NCBI Taxonomy" id="1448320"/>
    <lineage>
        <taxon>Eukaryota</taxon>
        <taxon>Fungi</taxon>
        <taxon>Dikarya</taxon>
        <taxon>Ascomycota</taxon>
        <taxon>Pezizomycotina</taxon>
        <taxon>Eurotiomycetes</taxon>
        <taxon>Eurotiomycetidae</taxon>
        <taxon>Eurotiales</taxon>
        <taxon>Aspergillaceae</taxon>
        <taxon>Aspergillus</taxon>
        <taxon>Aspergillus subgen. Circumdati</taxon>
    </lineage>
</organism>
<keyword evidence="3" id="KW-1185">Reference proteome</keyword>
<evidence type="ECO:0000313" key="3">
    <source>
        <dbReference type="Proteomes" id="UP000247810"/>
    </source>
</evidence>
<protein>
    <submittedName>
        <fullName evidence="2">Uncharacterized protein</fullName>
    </submittedName>
</protein>
<accession>A0A319D3F9</accession>
<evidence type="ECO:0000313" key="2">
    <source>
        <dbReference type="EMBL" id="PYH91820.1"/>
    </source>
</evidence>
<dbReference type="VEuPathDB" id="FungiDB:BO71DRAFT_432500"/>
<evidence type="ECO:0000256" key="1">
    <source>
        <dbReference type="SAM" id="MobiDB-lite"/>
    </source>
</evidence>
<reference evidence="2 3" key="1">
    <citation type="submission" date="2018-02" db="EMBL/GenBank/DDBJ databases">
        <title>The genomes of Aspergillus section Nigri reveals drivers in fungal speciation.</title>
        <authorList>
            <consortium name="DOE Joint Genome Institute"/>
            <person name="Vesth T.C."/>
            <person name="Nybo J."/>
            <person name="Theobald S."/>
            <person name="Brandl J."/>
            <person name="Frisvad J.C."/>
            <person name="Nielsen K.F."/>
            <person name="Lyhne E.K."/>
            <person name="Kogle M.E."/>
            <person name="Kuo A."/>
            <person name="Riley R."/>
            <person name="Clum A."/>
            <person name="Nolan M."/>
            <person name="Lipzen A."/>
            <person name="Salamov A."/>
            <person name="Henrissat B."/>
            <person name="Wiebenga A."/>
            <person name="De vries R.P."/>
            <person name="Grigoriev I.V."/>
            <person name="Mortensen U.H."/>
            <person name="Andersen M.R."/>
            <person name="Baker S.E."/>
        </authorList>
    </citation>
    <scope>NUCLEOTIDE SEQUENCE [LARGE SCALE GENOMIC DNA]</scope>
    <source>
        <strain evidence="2 3">CBS 707.79</strain>
    </source>
</reference>
<dbReference type="Proteomes" id="UP000247810">
    <property type="component" value="Unassembled WGS sequence"/>
</dbReference>
<sequence>MACTSCGESINQWAPRRAWIWDGMPVGRTKKEQHSTVATRVSDRQLRSPAFPHFFGRANFGSPPVSPLLVPLIPLISPIPPIPPTASNSRSATPGFPLSRQANGRRPCTTPPAGWASGRVGSANNRATNRVTVRVT</sequence>